<dbReference type="InterPro" id="IPR047758">
    <property type="entry name" value="CytoC_perox"/>
</dbReference>
<feature type="region of interest" description="Disordered" evidence="5">
    <location>
        <begin position="650"/>
        <end position="671"/>
    </location>
</feature>
<dbReference type="PANTHER" id="PTHR30600:SF9">
    <property type="entry name" value="BLR7738 PROTEIN"/>
    <property type="match status" value="1"/>
</dbReference>
<protein>
    <recommendedName>
        <fullName evidence="6">Cytochrome c domain-containing protein</fullName>
    </recommendedName>
</protein>
<reference evidence="8" key="1">
    <citation type="submission" date="2016-10" db="EMBL/GenBank/DDBJ databases">
        <authorList>
            <person name="Varghese N."/>
            <person name="Submissions S."/>
        </authorList>
    </citation>
    <scope>NUCLEOTIDE SEQUENCE [LARGE SCALE GENOMIC DNA]</scope>
    <source>
        <strain evidence="8">Nm10</strain>
    </source>
</reference>
<dbReference type="InterPro" id="IPR051395">
    <property type="entry name" value="Cytochrome_c_Peroxidase/MauG"/>
</dbReference>
<dbReference type="RefSeq" id="WP_062558601.1">
    <property type="nucleotide sequence ID" value="NZ_CP013341.1"/>
</dbReference>
<evidence type="ECO:0000256" key="3">
    <source>
        <dbReference type="ARBA" id="ARBA00023004"/>
    </source>
</evidence>
<sequence>MKQSLKSSRNQLLSFILTLFIFAGVSACTLIPETDPERGATTVTQDLFGDSYTTVKYLDQGWDIADSLWFYTTTQGSNLMPYDFFMALEQPKKPGLFRADENMNLYRYLPQKATSSNPDALPVGWVKDSYKDKEYIGLTCAACHTGQINYNGVGIRIDGGPASADMDSIMKDIAKAMHYTQRNEEKKDRFIKNVLARGNYKSETEVLSDLEKYKQRLSSYITINRSIDDDGNNVPYGYARLDAFGRIYNRVLEHLVNDKVLKELLSDGGALGNTGMTEAELNKIMQNVDQIMTGDQRDHLVERLTKTLEWEQLGKLRQKLFNPPNAPVSYPFLWDIPQHDYVQWNGLAANAGLGPLGRNTGEVIGVFGTLDWKEEKGFSISTLIGGQAAGTKKISFDSSVNVHNLSRIESHLDKLQSPVWPKDILGEIDKERVFRGKLLFNQYCESCHARIDRSDPQRRIIAHMSRVSDVGTDPVMAKNGREYQGYSGILRNQYVSVGIGDILLDQKAPVAALLTKATLNVVATPDPDKWFLRRWTDWLVDIATAFVRNKINPSLKHGDYDPDTTVDPFASLNAYKARSLNGIWATAPYLHNGSVPTLYDLLLPKKREGDPEDDEYRPDEFQVGSREFDPEKVGLKSEGYKGFTFDTSLKGNSNAGHEYSSGGTAQSDGKILPKLNKEERLDLLEYLKIL</sequence>
<dbReference type="EMBL" id="FNLN01000016">
    <property type="protein sequence ID" value="SDU00260.1"/>
    <property type="molecule type" value="Genomic_DNA"/>
</dbReference>
<evidence type="ECO:0000313" key="8">
    <source>
        <dbReference type="Proteomes" id="UP000182882"/>
    </source>
</evidence>
<dbReference type="GO" id="GO:0020037">
    <property type="term" value="F:heme binding"/>
    <property type="evidence" value="ECO:0007669"/>
    <property type="project" value="InterPro"/>
</dbReference>
<name>A0A1H2EYQ6_9PROT</name>
<gene>
    <name evidence="7" type="ORF">SAMN05216406_11644</name>
</gene>
<dbReference type="PROSITE" id="PS51007">
    <property type="entry name" value="CYTC"/>
    <property type="match status" value="1"/>
</dbReference>
<keyword evidence="3 4" id="KW-0408">Iron</keyword>
<evidence type="ECO:0000256" key="4">
    <source>
        <dbReference type="PROSITE-ProRule" id="PRU00433"/>
    </source>
</evidence>
<dbReference type="Proteomes" id="UP000182882">
    <property type="component" value="Unassembled WGS sequence"/>
</dbReference>
<evidence type="ECO:0000256" key="2">
    <source>
        <dbReference type="ARBA" id="ARBA00022723"/>
    </source>
</evidence>
<dbReference type="PANTHER" id="PTHR30600">
    <property type="entry name" value="CYTOCHROME C PEROXIDASE-RELATED"/>
    <property type="match status" value="1"/>
</dbReference>
<dbReference type="AlphaFoldDB" id="A0A1H2EYQ6"/>
<dbReference type="InterPro" id="IPR009056">
    <property type="entry name" value="Cyt_c-like_dom"/>
</dbReference>
<evidence type="ECO:0000256" key="1">
    <source>
        <dbReference type="ARBA" id="ARBA00022617"/>
    </source>
</evidence>
<dbReference type="SUPFAM" id="SSF46626">
    <property type="entry name" value="Cytochrome c"/>
    <property type="match status" value="1"/>
</dbReference>
<dbReference type="InterPro" id="IPR036909">
    <property type="entry name" value="Cyt_c-like_dom_sf"/>
</dbReference>
<feature type="compositionally biased region" description="Polar residues" evidence="5">
    <location>
        <begin position="650"/>
        <end position="667"/>
    </location>
</feature>
<accession>A0A1H2EYQ6</accession>
<organism evidence="7 8">
    <name type="scientific">Nitrosomonas ureae</name>
    <dbReference type="NCBI Taxonomy" id="44577"/>
    <lineage>
        <taxon>Bacteria</taxon>
        <taxon>Pseudomonadati</taxon>
        <taxon>Pseudomonadota</taxon>
        <taxon>Betaproteobacteria</taxon>
        <taxon>Nitrosomonadales</taxon>
        <taxon>Nitrosomonadaceae</taxon>
        <taxon>Nitrosomonas</taxon>
    </lineage>
</organism>
<dbReference type="GO" id="GO:0009055">
    <property type="term" value="F:electron transfer activity"/>
    <property type="evidence" value="ECO:0007669"/>
    <property type="project" value="InterPro"/>
</dbReference>
<dbReference type="KEGG" id="nur:ATY38_06520"/>
<evidence type="ECO:0000259" key="6">
    <source>
        <dbReference type="PROSITE" id="PS51007"/>
    </source>
</evidence>
<keyword evidence="2 4" id="KW-0479">Metal-binding</keyword>
<evidence type="ECO:0000256" key="5">
    <source>
        <dbReference type="SAM" id="MobiDB-lite"/>
    </source>
</evidence>
<dbReference type="PROSITE" id="PS51257">
    <property type="entry name" value="PROKAR_LIPOPROTEIN"/>
    <property type="match status" value="1"/>
</dbReference>
<feature type="domain" description="Cytochrome c" evidence="6">
    <location>
        <begin position="431"/>
        <end position="551"/>
    </location>
</feature>
<keyword evidence="1 4" id="KW-0349">Heme</keyword>
<dbReference type="Pfam" id="PF21419">
    <property type="entry name" value="RoxA-like_Cyt-c"/>
    <property type="match status" value="1"/>
</dbReference>
<evidence type="ECO:0000313" key="7">
    <source>
        <dbReference type="EMBL" id="SDU00260.1"/>
    </source>
</evidence>
<proteinExistence type="predicted"/>
<dbReference type="GO" id="GO:0046872">
    <property type="term" value="F:metal ion binding"/>
    <property type="evidence" value="ECO:0007669"/>
    <property type="project" value="UniProtKB-KW"/>
</dbReference>
<dbReference type="NCBIfam" id="NF040606">
    <property type="entry name" value="CytoC_perox"/>
    <property type="match status" value="1"/>
</dbReference>
<keyword evidence="8" id="KW-1185">Reference proteome</keyword>
<dbReference type="GO" id="GO:0004130">
    <property type="term" value="F:cytochrome-c peroxidase activity"/>
    <property type="evidence" value="ECO:0007669"/>
    <property type="project" value="TreeGrafter"/>
</dbReference>
<dbReference type="Gene3D" id="1.10.760.10">
    <property type="entry name" value="Cytochrome c-like domain"/>
    <property type="match status" value="1"/>
</dbReference>